<evidence type="ECO:0000256" key="2">
    <source>
        <dbReference type="PROSITE-ProRule" id="PRU00335"/>
    </source>
</evidence>
<dbReference type="RefSeq" id="WP_307276601.1">
    <property type="nucleotide sequence ID" value="NZ_JAUSVX010000009.1"/>
</dbReference>
<dbReference type="Gene3D" id="1.10.10.60">
    <property type="entry name" value="Homeodomain-like"/>
    <property type="match status" value="1"/>
</dbReference>
<dbReference type="PANTHER" id="PTHR30055">
    <property type="entry name" value="HTH-TYPE TRANSCRIPTIONAL REGULATOR RUTR"/>
    <property type="match status" value="1"/>
</dbReference>
<evidence type="ECO:0000259" key="3">
    <source>
        <dbReference type="PROSITE" id="PS50977"/>
    </source>
</evidence>
<name>A0ABU0JAY8_9HYPH</name>
<protein>
    <submittedName>
        <fullName evidence="4">AcrR family transcriptional regulator</fullName>
    </submittedName>
</protein>
<sequence length="209" mass="23508">MAVKPVRQRLDPALRSELILEKALELFAETHYSIVTVRDIARHCGINVGLIYHYFDNKDHLFRSALAHAIDQLVAGYEERRREQADPFAGIAMWLDTHATIAPTLITRMVKIMADYAALGARDPETDAIVAGFYRGEQDLLEDTLRRGIAAGVFRTVDVEKTARVIGRQLDGIFHASASRGEDRIAQDIEELRDFIGYFLRIPEAAGRS</sequence>
<dbReference type="Proteomes" id="UP001242480">
    <property type="component" value="Unassembled WGS sequence"/>
</dbReference>
<comment type="caution">
    <text evidence="4">The sequence shown here is derived from an EMBL/GenBank/DDBJ whole genome shotgun (WGS) entry which is preliminary data.</text>
</comment>
<proteinExistence type="predicted"/>
<dbReference type="PROSITE" id="PS50977">
    <property type="entry name" value="HTH_TETR_2"/>
    <property type="match status" value="1"/>
</dbReference>
<gene>
    <name evidence="4" type="ORF">QO011_004467</name>
</gene>
<evidence type="ECO:0000313" key="4">
    <source>
        <dbReference type="EMBL" id="MDQ0471442.1"/>
    </source>
</evidence>
<dbReference type="Pfam" id="PF00440">
    <property type="entry name" value="TetR_N"/>
    <property type="match status" value="1"/>
</dbReference>
<dbReference type="PRINTS" id="PR00455">
    <property type="entry name" value="HTHTETR"/>
</dbReference>
<dbReference type="InterPro" id="IPR001647">
    <property type="entry name" value="HTH_TetR"/>
</dbReference>
<dbReference type="PANTHER" id="PTHR30055:SF226">
    <property type="entry name" value="HTH-TYPE TRANSCRIPTIONAL REGULATOR PKSA"/>
    <property type="match status" value="1"/>
</dbReference>
<dbReference type="Gene3D" id="1.10.357.10">
    <property type="entry name" value="Tetracycline Repressor, domain 2"/>
    <property type="match status" value="1"/>
</dbReference>
<dbReference type="InterPro" id="IPR036271">
    <property type="entry name" value="Tet_transcr_reg_TetR-rel_C_sf"/>
</dbReference>
<accession>A0ABU0JAY8</accession>
<dbReference type="SUPFAM" id="SSF46689">
    <property type="entry name" value="Homeodomain-like"/>
    <property type="match status" value="1"/>
</dbReference>
<evidence type="ECO:0000313" key="5">
    <source>
        <dbReference type="Proteomes" id="UP001242480"/>
    </source>
</evidence>
<keyword evidence="1 2" id="KW-0238">DNA-binding</keyword>
<dbReference type="InterPro" id="IPR050109">
    <property type="entry name" value="HTH-type_TetR-like_transc_reg"/>
</dbReference>
<keyword evidence="5" id="KW-1185">Reference proteome</keyword>
<evidence type="ECO:0000256" key="1">
    <source>
        <dbReference type="ARBA" id="ARBA00023125"/>
    </source>
</evidence>
<feature type="DNA-binding region" description="H-T-H motif" evidence="2">
    <location>
        <begin position="36"/>
        <end position="55"/>
    </location>
</feature>
<dbReference type="InterPro" id="IPR009057">
    <property type="entry name" value="Homeodomain-like_sf"/>
</dbReference>
<dbReference type="EMBL" id="JAUSVX010000009">
    <property type="protein sequence ID" value="MDQ0471442.1"/>
    <property type="molecule type" value="Genomic_DNA"/>
</dbReference>
<dbReference type="SUPFAM" id="SSF48498">
    <property type="entry name" value="Tetracyclin repressor-like, C-terminal domain"/>
    <property type="match status" value="1"/>
</dbReference>
<reference evidence="4 5" key="1">
    <citation type="submission" date="2023-07" db="EMBL/GenBank/DDBJ databases">
        <title>Genomic Encyclopedia of Type Strains, Phase IV (KMG-IV): sequencing the most valuable type-strain genomes for metagenomic binning, comparative biology and taxonomic classification.</title>
        <authorList>
            <person name="Goeker M."/>
        </authorList>
    </citation>
    <scope>NUCLEOTIDE SEQUENCE [LARGE SCALE GENOMIC DNA]</scope>
    <source>
        <strain evidence="4 5">DSM 19619</strain>
    </source>
</reference>
<organism evidence="4 5">
    <name type="scientific">Labrys wisconsinensis</name>
    <dbReference type="NCBI Taxonomy" id="425677"/>
    <lineage>
        <taxon>Bacteria</taxon>
        <taxon>Pseudomonadati</taxon>
        <taxon>Pseudomonadota</taxon>
        <taxon>Alphaproteobacteria</taxon>
        <taxon>Hyphomicrobiales</taxon>
        <taxon>Xanthobacteraceae</taxon>
        <taxon>Labrys</taxon>
    </lineage>
</organism>
<feature type="domain" description="HTH tetR-type" evidence="3">
    <location>
        <begin position="13"/>
        <end position="73"/>
    </location>
</feature>